<dbReference type="AlphaFoldDB" id="A0A9N8DYZ2"/>
<accession>A0A9N8DYZ2</accession>
<gene>
    <name evidence="2" type="ORF">SEMRO_480_G151420.1</name>
</gene>
<evidence type="ECO:0000256" key="1">
    <source>
        <dbReference type="SAM" id="MobiDB-lite"/>
    </source>
</evidence>
<evidence type="ECO:0000313" key="2">
    <source>
        <dbReference type="EMBL" id="CAB9511342.1"/>
    </source>
</evidence>
<feature type="compositionally biased region" description="Low complexity" evidence="1">
    <location>
        <begin position="27"/>
        <end position="37"/>
    </location>
</feature>
<dbReference type="Proteomes" id="UP001153069">
    <property type="component" value="Unassembled WGS sequence"/>
</dbReference>
<keyword evidence="3" id="KW-1185">Reference proteome</keyword>
<sequence length="210" mass="22487">MSSTQSNLFKAQDLSLAQPELRYFISDSAVDSSSNDDTAGTDPSQQSDYLGEASSRGIIVCHIGLSRTDSMSSLVSEISLPESLVEWQENESQSRFASSPAPDTSAHDAAPRRPSRGPTALLPSAPMSLDTSPRMPERRRCCTIPPNGTMRVRRTMRMALTKLRNSSASHSSGSGFALEGDVTNTSVGLPSQDKSPTFPLRMNSIASSAC</sequence>
<feature type="region of interest" description="Disordered" evidence="1">
    <location>
        <begin position="27"/>
        <end position="51"/>
    </location>
</feature>
<reference evidence="2" key="1">
    <citation type="submission" date="2020-06" db="EMBL/GenBank/DDBJ databases">
        <authorList>
            <consortium name="Plant Systems Biology data submission"/>
        </authorList>
    </citation>
    <scope>NUCLEOTIDE SEQUENCE</scope>
    <source>
        <strain evidence="2">D6</strain>
    </source>
</reference>
<comment type="caution">
    <text evidence="2">The sequence shown here is derived from an EMBL/GenBank/DDBJ whole genome shotgun (WGS) entry which is preliminary data.</text>
</comment>
<protein>
    <submittedName>
        <fullName evidence="2">Uncharacterized protein</fullName>
    </submittedName>
</protein>
<name>A0A9N8DYZ2_9STRA</name>
<organism evidence="2 3">
    <name type="scientific">Seminavis robusta</name>
    <dbReference type="NCBI Taxonomy" id="568900"/>
    <lineage>
        <taxon>Eukaryota</taxon>
        <taxon>Sar</taxon>
        <taxon>Stramenopiles</taxon>
        <taxon>Ochrophyta</taxon>
        <taxon>Bacillariophyta</taxon>
        <taxon>Bacillariophyceae</taxon>
        <taxon>Bacillariophycidae</taxon>
        <taxon>Naviculales</taxon>
        <taxon>Naviculaceae</taxon>
        <taxon>Seminavis</taxon>
    </lineage>
</organism>
<feature type="region of interest" description="Disordered" evidence="1">
    <location>
        <begin position="89"/>
        <end position="148"/>
    </location>
</feature>
<dbReference type="EMBL" id="CAICTM010000479">
    <property type="protein sequence ID" value="CAB9511342.1"/>
    <property type="molecule type" value="Genomic_DNA"/>
</dbReference>
<evidence type="ECO:0000313" key="3">
    <source>
        <dbReference type="Proteomes" id="UP001153069"/>
    </source>
</evidence>
<proteinExistence type="predicted"/>